<dbReference type="STRING" id="215637.A0A4P9ZYX1"/>
<dbReference type="EC" id="3.2.2.-" evidence="6"/>
<dbReference type="OrthoDB" id="416777at2759"/>
<dbReference type="PANTHER" id="PTHR21314:SF0">
    <property type="entry name" value="QUEUOSINE 5'-PHOSPHATE N-GLYCOSYLASE_HYDROLASE"/>
    <property type="match status" value="1"/>
</dbReference>
<comment type="catalytic activity">
    <reaction evidence="5 6">
        <text>queuosine 5'-phosphate + H2O = queuine + D-ribose 5-phosphate</text>
        <dbReference type="Rhea" id="RHEA:75387"/>
        <dbReference type="ChEBI" id="CHEBI:15377"/>
        <dbReference type="ChEBI" id="CHEBI:17433"/>
        <dbReference type="ChEBI" id="CHEBI:78346"/>
        <dbReference type="ChEBI" id="CHEBI:194371"/>
    </reaction>
    <physiologicalReaction direction="left-to-right" evidence="5 6">
        <dbReference type="Rhea" id="RHEA:75388"/>
    </physiologicalReaction>
</comment>
<reference evidence="8" key="1">
    <citation type="journal article" date="2018" name="Nat. Microbiol.">
        <title>Leveraging single-cell genomics to expand the fungal tree of life.</title>
        <authorList>
            <person name="Ahrendt S.R."/>
            <person name="Quandt C.A."/>
            <person name="Ciobanu D."/>
            <person name="Clum A."/>
            <person name="Salamov A."/>
            <person name="Andreopoulos B."/>
            <person name="Cheng J.F."/>
            <person name="Woyke T."/>
            <person name="Pelin A."/>
            <person name="Henrissat B."/>
            <person name="Reynolds N.K."/>
            <person name="Benny G.L."/>
            <person name="Smith M.E."/>
            <person name="James T.Y."/>
            <person name="Grigoriev I.V."/>
        </authorList>
    </citation>
    <scope>NUCLEOTIDE SEQUENCE [LARGE SCALE GENOMIC DNA]</scope>
    <source>
        <strain evidence="8">RSA 468</strain>
    </source>
</reference>
<dbReference type="Pfam" id="PF10343">
    <property type="entry name" value="Q_salvage"/>
    <property type="match status" value="1"/>
</dbReference>
<dbReference type="InterPro" id="IPR019438">
    <property type="entry name" value="Q_salvage"/>
</dbReference>
<evidence type="ECO:0000256" key="6">
    <source>
        <dbReference type="RuleBase" id="RU365002"/>
    </source>
</evidence>
<evidence type="ECO:0000313" key="7">
    <source>
        <dbReference type="EMBL" id="RKP38946.1"/>
    </source>
</evidence>
<dbReference type="GO" id="GO:0006400">
    <property type="term" value="P:tRNA modification"/>
    <property type="evidence" value="ECO:0007669"/>
    <property type="project" value="TreeGrafter"/>
</dbReference>
<evidence type="ECO:0000313" key="8">
    <source>
        <dbReference type="Proteomes" id="UP000268162"/>
    </source>
</evidence>
<evidence type="ECO:0000256" key="5">
    <source>
        <dbReference type="ARBA" id="ARBA00048204"/>
    </source>
</evidence>
<organism evidence="7 8">
    <name type="scientific">Dimargaris cristalligena</name>
    <dbReference type="NCBI Taxonomy" id="215637"/>
    <lineage>
        <taxon>Eukaryota</taxon>
        <taxon>Fungi</taxon>
        <taxon>Fungi incertae sedis</taxon>
        <taxon>Zoopagomycota</taxon>
        <taxon>Kickxellomycotina</taxon>
        <taxon>Dimargaritomycetes</taxon>
        <taxon>Dimargaritales</taxon>
        <taxon>Dimargaritaceae</taxon>
        <taxon>Dimargaris</taxon>
    </lineage>
</organism>
<name>A0A4P9ZYX1_9FUNG</name>
<dbReference type="AlphaFoldDB" id="A0A4P9ZYX1"/>
<evidence type="ECO:0000256" key="2">
    <source>
        <dbReference type="ARBA" id="ARBA00035119"/>
    </source>
</evidence>
<comment type="similarity">
    <text evidence="2 6">Belongs to the QNG1 protein family.</text>
</comment>
<sequence>MTIAWEAAASQPSDTLPNPVLESSEFIAQHSSQVSIPPEGIRKAAHHIYEQLLRQRYSCQTWKSHPLNPQHNEPATVDWIFLVDTLNFCFWSDGAVDHDPEHNRAEPFTVDFQGTAYQGYWALCAAINRALGEGFPCTSATFMVEATNDTWAHIFRSTTATPIPQWPTRLRIIREAGRILLDQCGGSIRHILAAEGERGSNTKGHPPPVDAVAFIKLIADRFPSYRDTATFHGRPVCLYKRAQILVADLWACFEGQGYGHFANIDAITMFADYRVPQALVYVGALAYSDELLALLRAPKARLAPGSPPEVEIRGNSIWAVELICREIRQIIKQKAAEKDLNDNMAGTSSPVINPILVDFYLWDMAKASPSEMAHIPIHRTGGYFY</sequence>
<evidence type="ECO:0000256" key="4">
    <source>
        <dbReference type="ARBA" id="ARBA00035393"/>
    </source>
</evidence>
<gene>
    <name evidence="7" type="ORF">BJ085DRAFT_19527</name>
</gene>
<dbReference type="PANTHER" id="PTHR21314">
    <property type="entry name" value="QUEUOSINE 5'-PHOSPHATE N-GLYCOSYLASE_HYDROLASE-RELATED"/>
    <property type="match status" value="1"/>
</dbReference>
<evidence type="ECO:0000256" key="1">
    <source>
        <dbReference type="ARBA" id="ARBA00022801"/>
    </source>
</evidence>
<dbReference type="GO" id="GO:0016787">
    <property type="term" value="F:hydrolase activity"/>
    <property type="evidence" value="ECO:0007669"/>
    <property type="project" value="UniProtKB-KW"/>
</dbReference>
<proteinExistence type="inferred from homology"/>
<accession>A0A4P9ZYX1</accession>
<dbReference type="Proteomes" id="UP000268162">
    <property type="component" value="Unassembled WGS sequence"/>
</dbReference>
<comment type="function">
    <text evidence="6">Catalyzes the hydrolysis of queuosine 5'-phosphate, releasing the nucleobase queuine (q). Is required for salvage of queuine from exogenous queuosine (Q) that is imported and then converted to queuosine 5'-phosphate intracellularly.</text>
</comment>
<keyword evidence="8" id="KW-1185">Reference proteome</keyword>
<evidence type="ECO:0000256" key="3">
    <source>
        <dbReference type="ARBA" id="ARBA00035306"/>
    </source>
</evidence>
<keyword evidence="1 6" id="KW-0378">Hydrolase</keyword>
<dbReference type="EMBL" id="ML002314">
    <property type="protein sequence ID" value="RKP38946.1"/>
    <property type="molecule type" value="Genomic_DNA"/>
</dbReference>
<protein>
    <recommendedName>
        <fullName evidence="3 6">Queuosine 5'-phosphate N-glycosylase/hydrolase</fullName>
        <ecNumber evidence="6">3.2.2.-</ecNumber>
    </recommendedName>
    <alternativeName>
        <fullName evidence="4 6">Queuosine-nucleotide N-glycosylase/hydrolase</fullName>
    </alternativeName>
</protein>